<accession>A0A9D4ZAG2</accession>
<dbReference type="AlphaFoldDB" id="A0A9D4ZAG2"/>
<reference evidence="2" key="1">
    <citation type="submission" date="2021-01" db="EMBL/GenBank/DDBJ databases">
        <title>Adiantum capillus-veneris genome.</title>
        <authorList>
            <person name="Fang Y."/>
            <person name="Liao Q."/>
        </authorList>
    </citation>
    <scope>NUCLEOTIDE SEQUENCE</scope>
    <source>
        <strain evidence="2">H3</strain>
        <tissue evidence="2">Leaf</tissue>
    </source>
</reference>
<feature type="region of interest" description="Disordered" evidence="1">
    <location>
        <begin position="29"/>
        <end position="70"/>
    </location>
</feature>
<name>A0A9D4ZAG2_ADICA</name>
<dbReference type="EMBL" id="JABFUD020000019">
    <property type="protein sequence ID" value="KAI5065576.1"/>
    <property type="molecule type" value="Genomic_DNA"/>
</dbReference>
<feature type="compositionally biased region" description="Low complexity" evidence="1">
    <location>
        <begin position="31"/>
        <end position="63"/>
    </location>
</feature>
<evidence type="ECO:0000256" key="1">
    <source>
        <dbReference type="SAM" id="MobiDB-lite"/>
    </source>
</evidence>
<feature type="region of interest" description="Disordered" evidence="1">
    <location>
        <begin position="184"/>
        <end position="205"/>
    </location>
</feature>
<organism evidence="2 3">
    <name type="scientific">Adiantum capillus-veneris</name>
    <name type="common">Maidenhair fern</name>
    <dbReference type="NCBI Taxonomy" id="13818"/>
    <lineage>
        <taxon>Eukaryota</taxon>
        <taxon>Viridiplantae</taxon>
        <taxon>Streptophyta</taxon>
        <taxon>Embryophyta</taxon>
        <taxon>Tracheophyta</taxon>
        <taxon>Polypodiopsida</taxon>
        <taxon>Polypodiidae</taxon>
        <taxon>Polypodiales</taxon>
        <taxon>Pteridineae</taxon>
        <taxon>Pteridaceae</taxon>
        <taxon>Vittarioideae</taxon>
        <taxon>Adiantum</taxon>
    </lineage>
</organism>
<gene>
    <name evidence="2" type="ORF">GOP47_0020271</name>
</gene>
<keyword evidence="3" id="KW-1185">Reference proteome</keyword>
<evidence type="ECO:0000313" key="3">
    <source>
        <dbReference type="Proteomes" id="UP000886520"/>
    </source>
</evidence>
<dbReference type="OrthoDB" id="1926132at2759"/>
<dbReference type="Proteomes" id="UP000886520">
    <property type="component" value="Chromosome 19"/>
</dbReference>
<proteinExistence type="predicted"/>
<sequence>MNAKDADWPSLPPIRTSSYNARVSCETLNLPASEHAPTTSTTPSSTSHAAKPASKSASADASPLGTSSHTSHVFSSCFPHRFGKGHGHDGGKKGSFDAGGLFRSMFGPVVPRYPMHRSTFASGMSTPPSRTGPPSMSTSPSGRMKTPGSATSPINLMRSGGSTPHSGAALRASKGHAGHAFTMMPPDVVGKKKPPNYESDEPKSPEVTCIGKVRRKHCKATWDALVKEKHNDGKMKKGKVKRLSGEMSQMSGEIVRKGAHCEKKTEGAELTVSAKLSKQRSQRRQSRDFESFSTELDACVRIKRGDDQEDGNYSKGVMESGREDASTRIRQGDDSFSCLDSSIGDSCALNMPAGDCTQSVPSNCLLLMKKGSRNRSAHYPSDLDFVGEQGHTSNQWSWGQVLT</sequence>
<feature type="compositionally biased region" description="Low complexity" evidence="1">
    <location>
        <begin position="122"/>
        <end position="144"/>
    </location>
</feature>
<feature type="region of interest" description="Disordered" evidence="1">
    <location>
        <begin position="117"/>
        <end position="153"/>
    </location>
</feature>
<evidence type="ECO:0000313" key="2">
    <source>
        <dbReference type="EMBL" id="KAI5065576.1"/>
    </source>
</evidence>
<protein>
    <submittedName>
        <fullName evidence="2">Uncharacterized protein</fullName>
    </submittedName>
</protein>
<comment type="caution">
    <text evidence="2">The sequence shown here is derived from an EMBL/GenBank/DDBJ whole genome shotgun (WGS) entry which is preliminary data.</text>
</comment>